<keyword evidence="8" id="KW-0067">ATP-binding</keyword>
<comment type="catalytic activity">
    <reaction evidence="11">
        <text>adenosine + H2O + H(+) = inosine + NH4(+)</text>
        <dbReference type="Rhea" id="RHEA:24408"/>
        <dbReference type="ChEBI" id="CHEBI:15377"/>
        <dbReference type="ChEBI" id="CHEBI:15378"/>
        <dbReference type="ChEBI" id="CHEBI:16335"/>
        <dbReference type="ChEBI" id="CHEBI:17596"/>
        <dbReference type="ChEBI" id="CHEBI:28938"/>
        <dbReference type="EC" id="3.5.4.4"/>
    </reaction>
    <physiologicalReaction direction="left-to-right" evidence="11">
        <dbReference type="Rhea" id="RHEA:24409"/>
    </physiologicalReaction>
</comment>
<feature type="binding site" evidence="14">
    <location>
        <position position="6"/>
    </location>
    <ligand>
        <name>substrate</name>
    </ligand>
</feature>
<reference evidence="18" key="1">
    <citation type="journal article" date="2019" name="Int. J. Syst. Evol. Microbiol.">
        <title>The Global Catalogue of Microorganisms (GCM) 10K type strain sequencing project: providing services to taxonomists for standard genome sequencing and annotation.</title>
        <authorList>
            <consortium name="The Broad Institute Genomics Platform"/>
            <consortium name="The Broad Institute Genome Sequencing Center for Infectious Disease"/>
            <person name="Wu L."/>
            <person name="Ma J."/>
        </authorList>
    </citation>
    <scope>NUCLEOTIDE SEQUENCE [LARGE SCALE GENOMIC DNA]</scope>
    <source>
        <strain evidence="18">JCM 14560</strain>
    </source>
</reference>
<dbReference type="SUPFAM" id="SSF51556">
    <property type="entry name" value="Metallo-dependent hydrolases"/>
    <property type="match status" value="1"/>
</dbReference>
<protein>
    <recommendedName>
        <fullName evidence="1 14">Adenosine deaminase</fullName>
        <ecNumber evidence="1 14">3.5.4.4</ecNumber>
    </recommendedName>
    <alternativeName>
        <fullName evidence="10 14">Adenosine aminohydrolase</fullName>
    </alternativeName>
</protein>
<dbReference type="SUPFAM" id="SSF56104">
    <property type="entry name" value="SAICAR synthase-like"/>
    <property type="match status" value="1"/>
</dbReference>
<sequence>MLLHDHLDGGLRPLTVVELARECGYGDLPTTDAEELGTWFQAAADSGSLERYLETFRHTVGVTQTREALFRVAAECAEDLAADGVVYAEVRFAPELHVERGLTLGQVVEAVLDGFREGERRAATAGHGIRVGALLAAMRHADRAQEVAELVVLNRHSGVVGFDIAGAEAGYRPTRQLSSFEYLKRENAHFTIHAGEAFGLPSIWEALQLCGTERLGHGVRIIDDIKVADDGTATLGELAAYVRDRRIPLELCPTSNLQTGAAASYAEHPVGVLRELGFRVTVNTDNRLMSGTSVSREFEELSAAFGYTLDDVQWFTINAMKSSFLPFDERLAVINDVIKPGFAALRAEAAQAVALPEQPAAPGPDDVRGAPDIVGRSKRLWRRDDGTCEIEIIPSLRSFTYDRDELIPATAKLRLDFYQAAAARLAERGIRTVFRERLSDSSYLADFVPGPPFEVIVKNLATGSTTVKYPGLFAEGHRFEPPVVKFDFRVDPEDQPIGEDYLKALGVDTDAYRRTALACNEALRDWLAPLDLWDFCLVIGDGPDGQPVINSEISPDCMRLRDPQGRPLDKDLFRQGASAHEIVAAWTDLVRRISG</sequence>
<evidence type="ECO:0000256" key="1">
    <source>
        <dbReference type="ARBA" id="ARBA00012784"/>
    </source>
</evidence>
<evidence type="ECO:0000256" key="10">
    <source>
        <dbReference type="ARBA" id="ARBA00031852"/>
    </source>
</evidence>
<dbReference type="Gene3D" id="3.30.470.20">
    <property type="entry name" value="ATP-grasp fold, B domain"/>
    <property type="match status" value="1"/>
</dbReference>
<evidence type="ECO:0000256" key="14">
    <source>
        <dbReference type="HAMAP-Rule" id="MF_00540"/>
    </source>
</evidence>
<dbReference type="PANTHER" id="PTHR11409">
    <property type="entry name" value="ADENOSINE DEAMINASE"/>
    <property type="match status" value="1"/>
</dbReference>
<organism evidence="17 18">
    <name type="scientific">Kitasatospora kazusensis</name>
    <dbReference type="NCBI Taxonomy" id="407974"/>
    <lineage>
        <taxon>Bacteria</taxon>
        <taxon>Bacillati</taxon>
        <taxon>Actinomycetota</taxon>
        <taxon>Actinomycetes</taxon>
        <taxon>Kitasatosporales</taxon>
        <taxon>Streptomycetaceae</taxon>
        <taxon>Kitasatospora</taxon>
    </lineage>
</organism>
<proteinExistence type="inferred from homology"/>
<comment type="cofactor">
    <cofactor evidence="14">
        <name>Zn(2+)</name>
        <dbReference type="ChEBI" id="CHEBI:29105"/>
    </cofactor>
    <text evidence="14">Binds 1 zinc ion per subunit.</text>
</comment>
<feature type="active site" description="Proton donor" evidence="14">
    <location>
        <position position="196"/>
    </location>
</feature>
<evidence type="ECO:0000256" key="9">
    <source>
        <dbReference type="ARBA" id="ARBA00023080"/>
    </source>
</evidence>
<dbReference type="PANTHER" id="PTHR11409:SF43">
    <property type="entry name" value="ADENOSINE DEAMINASE"/>
    <property type="match status" value="1"/>
</dbReference>
<evidence type="ECO:0000256" key="12">
    <source>
        <dbReference type="ARBA" id="ARBA00048475"/>
    </source>
</evidence>
<dbReference type="HAMAP" id="MF_00540">
    <property type="entry name" value="A_deaminase"/>
    <property type="match status" value="1"/>
</dbReference>
<dbReference type="EC" id="3.5.4.4" evidence="1 14"/>
<dbReference type="InterPro" id="IPR028923">
    <property type="entry name" value="SAICAR_synt/ADE2_N"/>
</dbReference>
<feature type="binding site" evidence="14">
    <location>
        <position position="8"/>
    </location>
    <ligand>
        <name>substrate</name>
    </ligand>
</feature>
<keyword evidence="5" id="KW-0658">Purine biosynthesis</keyword>
<evidence type="ECO:0000256" key="13">
    <source>
        <dbReference type="ARBA" id="ARBA00049213"/>
    </source>
</evidence>
<comment type="catalytic activity">
    <reaction evidence="12">
        <text>5-amino-1-(5-phospho-D-ribosyl)imidazole-4-carboxylate + L-aspartate + ATP = (2S)-2-[5-amino-1-(5-phospho-beta-D-ribosyl)imidazole-4-carboxamido]succinate + ADP + phosphate + 2 H(+)</text>
        <dbReference type="Rhea" id="RHEA:22628"/>
        <dbReference type="ChEBI" id="CHEBI:15378"/>
        <dbReference type="ChEBI" id="CHEBI:29991"/>
        <dbReference type="ChEBI" id="CHEBI:30616"/>
        <dbReference type="ChEBI" id="CHEBI:43474"/>
        <dbReference type="ChEBI" id="CHEBI:58443"/>
        <dbReference type="ChEBI" id="CHEBI:77657"/>
        <dbReference type="ChEBI" id="CHEBI:456216"/>
        <dbReference type="EC" id="6.3.2.6"/>
    </reaction>
</comment>
<feature type="domain" description="SAICAR synthetase/ADE2 N-terminal" evidence="16">
    <location>
        <begin position="375"/>
        <end position="580"/>
    </location>
</feature>
<name>A0ABP5L976_9ACTN</name>
<dbReference type="Proteomes" id="UP001422759">
    <property type="component" value="Unassembled WGS sequence"/>
</dbReference>
<keyword evidence="4" id="KW-0547">Nucleotide-binding</keyword>
<gene>
    <name evidence="14" type="primary">add</name>
    <name evidence="17" type="ORF">GCM10009760_27730</name>
</gene>
<keyword evidence="6 14" id="KW-0378">Hydrolase</keyword>
<evidence type="ECO:0000256" key="7">
    <source>
        <dbReference type="ARBA" id="ARBA00022833"/>
    </source>
</evidence>
<dbReference type="NCBIfam" id="TIGR01430">
    <property type="entry name" value="aden_deam"/>
    <property type="match status" value="1"/>
</dbReference>
<dbReference type="Pfam" id="PF00962">
    <property type="entry name" value="A_deaminase"/>
    <property type="match status" value="1"/>
</dbReference>
<dbReference type="InterPro" id="IPR032466">
    <property type="entry name" value="Metal_Hydrolase"/>
</dbReference>
<evidence type="ECO:0000256" key="11">
    <source>
        <dbReference type="ARBA" id="ARBA00047989"/>
    </source>
</evidence>
<evidence type="ECO:0000313" key="18">
    <source>
        <dbReference type="Proteomes" id="UP001422759"/>
    </source>
</evidence>
<feature type="domain" description="Adenosine deaminase" evidence="15">
    <location>
        <begin position="2"/>
        <end position="339"/>
    </location>
</feature>
<keyword evidence="18" id="KW-1185">Reference proteome</keyword>
<evidence type="ECO:0000259" key="15">
    <source>
        <dbReference type="Pfam" id="PF00962"/>
    </source>
</evidence>
<evidence type="ECO:0000256" key="5">
    <source>
        <dbReference type="ARBA" id="ARBA00022755"/>
    </source>
</evidence>
<dbReference type="InterPro" id="IPR001365">
    <property type="entry name" value="A_deaminase_dom"/>
</dbReference>
<feature type="binding site" evidence="14">
    <location>
        <position position="285"/>
    </location>
    <ligand>
        <name>Zn(2+)</name>
        <dbReference type="ChEBI" id="CHEBI:29105"/>
        <note>catalytic</note>
    </ligand>
</feature>
<dbReference type="Pfam" id="PF01259">
    <property type="entry name" value="SAICAR_synt"/>
    <property type="match status" value="1"/>
</dbReference>
<feature type="binding site" evidence="14">
    <location>
        <position position="4"/>
    </location>
    <ligand>
        <name>Zn(2+)</name>
        <dbReference type="ChEBI" id="CHEBI:29105"/>
        <note>catalytic</note>
    </ligand>
</feature>
<evidence type="ECO:0000256" key="4">
    <source>
        <dbReference type="ARBA" id="ARBA00022741"/>
    </source>
</evidence>
<keyword evidence="3 14" id="KW-0479">Metal-binding</keyword>
<feature type="site" description="Important for catalytic activity" evidence="14">
    <location>
        <position position="217"/>
    </location>
</feature>
<evidence type="ECO:0000256" key="6">
    <source>
        <dbReference type="ARBA" id="ARBA00022801"/>
    </source>
</evidence>
<comment type="caution">
    <text evidence="14">Lacks conserved residue(s) required for the propagation of feature annotation.</text>
</comment>
<keyword evidence="7 14" id="KW-0862">Zinc</keyword>
<feature type="binding site" evidence="14">
    <location>
        <position position="193"/>
    </location>
    <ligand>
        <name>Zn(2+)</name>
        <dbReference type="ChEBI" id="CHEBI:29105"/>
        <note>catalytic</note>
    </ligand>
</feature>
<keyword evidence="9 14" id="KW-0546">Nucleotide metabolism</keyword>
<comment type="caution">
    <text evidence="17">The sequence shown here is derived from an EMBL/GenBank/DDBJ whole genome shotgun (WGS) entry which is preliminary data.</text>
</comment>
<dbReference type="NCBIfam" id="NF006847">
    <property type="entry name" value="PRK09358.1-2"/>
    <property type="match status" value="1"/>
</dbReference>
<dbReference type="Gene3D" id="3.30.200.20">
    <property type="entry name" value="Phosphorylase Kinase, domain 1"/>
    <property type="match status" value="1"/>
</dbReference>
<dbReference type="InterPro" id="IPR028893">
    <property type="entry name" value="A_deaminase"/>
</dbReference>
<accession>A0ABP5L976</accession>
<comment type="similarity">
    <text evidence="14">Belongs to the metallo-dependent hydrolases superfamily. Adenosine and AMP deaminases family. Adenosine deaminase subfamily.</text>
</comment>
<dbReference type="Gene3D" id="3.20.20.140">
    <property type="entry name" value="Metal-dependent hydrolases"/>
    <property type="match status" value="1"/>
</dbReference>
<evidence type="ECO:0000259" key="16">
    <source>
        <dbReference type="Pfam" id="PF01259"/>
    </source>
</evidence>
<evidence type="ECO:0000256" key="2">
    <source>
        <dbReference type="ARBA" id="ARBA00022598"/>
    </source>
</evidence>
<evidence type="ECO:0000256" key="3">
    <source>
        <dbReference type="ARBA" id="ARBA00022723"/>
    </source>
</evidence>
<dbReference type="InterPro" id="IPR006330">
    <property type="entry name" value="Ado/ade_deaminase"/>
</dbReference>
<dbReference type="EMBL" id="BAAANT010000013">
    <property type="protein sequence ID" value="GAA2142521.1"/>
    <property type="molecule type" value="Genomic_DNA"/>
</dbReference>
<evidence type="ECO:0000313" key="17">
    <source>
        <dbReference type="EMBL" id="GAA2142521.1"/>
    </source>
</evidence>
<feature type="binding site" evidence="14">
    <location>
        <position position="166"/>
    </location>
    <ligand>
        <name>substrate</name>
    </ligand>
</feature>
<keyword evidence="2" id="KW-0436">Ligase</keyword>
<comment type="catalytic activity">
    <reaction evidence="13">
        <text>2'-deoxyadenosine + H2O + H(+) = 2'-deoxyinosine + NH4(+)</text>
        <dbReference type="Rhea" id="RHEA:28190"/>
        <dbReference type="ChEBI" id="CHEBI:15377"/>
        <dbReference type="ChEBI" id="CHEBI:15378"/>
        <dbReference type="ChEBI" id="CHEBI:17256"/>
        <dbReference type="ChEBI" id="CHEBI:28938"/>
        <dbReference type="ChEBI" id="CHEBI:28997"/>
        <dbReference type="EC" id="3.5.4.4"/>
    </reaction>
    <physiologicalReaction direction="left-to-right" evidence="13">
        <dbReference type="Rhea" id="RHEA:28191"/>
    </physiologicalReaction>
</comment>
<evidence type="ECO:0000256" key="8">
    <source>
        <dbReference type="ARBA" id="ARBA00022840"/>
    </source>
</evidence>
<comment type="function">
    <text evidence="14">Catalyzes the hydrolytic deamination of adenosine and 2-deoxyadenosine.</text>
</comment>
<feature type="binding site" evidence="14">
    <location>
        <position position="6"/>
    </location>
    <ligand>
        <name>Zn(2+)</name>
        <dbReference type="ChEBI" id="CHEBI:29105"/>
        <note>catalytic</note>
    </ligand>
</feature>